<evidence type="ECO:0000259" key="3">
    <source>
        <dbReference type="PROSITE" id="PS51186"/>
    </source>
</evidence>
<dbReference type="OrthoDB" id="4119890at2"/>
<comment type="caution">
    <text evidence="4">The sequence shown here is derived from an EMBL/GenBank/DDBJ whole genome shotgun (WGS) entry which is preliminary data.</text>
</comment>
<feature type="domain" description="N-acetyltransferase" evidence="3">
    <location>
        <begin position="6"/>
        <end position="164"/>
    </location>
</feature>
<dbReference type="AlphaFoldDB" id="A0A5B2WQ90"/>
<dbReference type="EMBL" id="VUOB01000068">
    <property type="protein sequence ID" value="KAA2253098.1"/>
    <property type="molecule type" value="Genomic_DNA"/>
</dbReference>
<keyword evidence="1 4" id="KW-0808">Transferase</keyword>
<dbReference type="Gene3D" id="3.40.630.30">
    <property type="match status" value="1"/>
</dbReference>
<keyword evidence="2" id="KW-0012">Acyltransferase</keyword>
<dbReference type="InterPro" id="IPR016181">
    <property type="entry name" value="Acyl_CoA_acyltransferase"/>
</dbReference>
<name>A0A5B2WQ90_9PSEU</name>
<organism evidence="4 5">
    <name type="scientific">Solihabitans fulvus</name>
    <dbReference type="NCBI Taxonomy" id="1892852"/>
    <lineage>
        <taxon>Bacteria</taxon>
        <taxon>Bacillati</taxon>
        <taxon>Actinomycetota</taxon>
        <taxon>Actinomycetes</taxon>
        <taxon>Pseudonocardiales</taxon>
        <taxon>Pseudonocardiaceae</taxon>
        <taxon>Solihabitans</taxon>
    </lineage>
</organism>
<evidence type="ECO:0000313" key="4">
    <source>
        <dbReference type="EMBL" id="KAA2253098.1"/>
    </source>
</evidence>
<dbReference type="Pfam" id="PF00583">
    <property type="entry name" value="Acetyltransf_1"/>
    <property type="match status" value="2"/>
</dbReference>
<gene>
    <name evidence="4" type="ORF">F0L68_33660</name>
</gene>
<evidence type="ECO:0000256" key="1">
    <source>
        <dbReference type="ARBA" id="ARBA00022679"/>
    </source>
</evidence>
<reference evidence="4 5" key="2">
    <citation type="submission" date="2019-09" db="EMBL/GenBank/DDBJ databases">
        <authorList>
            <person name="Jin C."/>
        </authorList>
    </citation>
    <scope>NUCLEOTIDE SEQUENCE [LARGE SCALE GENOMIC DNA]</scope>
    <source>
        <strain evidence="4 5">AN110305</strain>
    </source>
</reference>
<sequence>MTLTRLDVEVFDPHTAPEADLVGYHRVMEAWWHTDKPDLPPLTYDDCVGRLKTPFPGFGEQIHRVARRQGEIVGFATVDFLEQESSHIALTEIVVDPQVRRQGIGTAMLRALLPELRSRGREVVEGWQLTVGGEGPKWAESRGFRAVHTVLMQTLEFSEAEPALWDVAVPSGYRTRRWIGAAPEELVASYAEARQAIHDAPLGELEYQEPEWTVARVREHEAELRAAGTEQRVVVVVHESTGMVAGLTELGVHPNDLTWGYQRDTAVLPAHRGHGLGSCIKAEMIKWLLADRPDFQRIQTTTGATNTHMIRVNHQLGFATARTTVAVNCELAELERVIARL</sequence>
<dbReference type="SUPFAM" id="SSF55729">
    <property type="entry name" value="Acyl-CoA N-acyltransferases (Nat)"/>
    <property type="match status" value="2"/>
</dbReference>
<feature type="domain" description="N-acetyltransferase" evidence="3">
    <location>
        <begin position="191"/>
        <end position="341"/>
    </location>
</feature>
<dbReference type="Proteomes" id="UP000323454">
    <property type="component" value="Unassembled WGS sequence"/>
</dbReference>
<reference evidence="4 5" key="1">
    <citation type="submission" date="2019-09" db="EMBL/GenBank/DDBJ databases">
        <title>Goodfellowia gen. nov., a new genus of the Pseudonocardineae related to Actinoalloteichus, containing Goodfellowia coeruleoviolacea gen. nov., comb. nov. gen. nov., comb. nov.</title>
        <authorList>
            <person name="Labeda D."/>
        </authorList>
    </citation>
    <scope>NUCLEOTIDE SEQUENCE [LARGE SCALE GENOMIC DNA]</scope>
    <source>
        <strain evidence="4 5">AN110305</strain>
    </source>
</reference>
<evidence type="ECO:0000313" key="5">
    <source>
        <dbReference type="Proteomes" id="UP000323454"/>
    </source>
</evidence>
<dbReference type="InterPro" id="IPR000182">
    <property type="entry name" value="GNAT_dom"/>
</dbReference>
<dbReference type="CDD" id="cd04301">
    <property type="entry name" value="NAT_SF"/>
    <property type="match status" value="1"/>
</dbReference>
<evidence type="ECO:0000256" key="2">
    <source>
        <dbReference type="ARBA" id="ARBA00023315"/>
    </source>
</evidence>
<protein>
    <submittedName>
        <fullName evidence="4">GNAT family N-acetyltransferase</fullName>
    </submittedName>
</protein>
<dbReference type="InterPro" id="IPR050832">
    <property type="entry name" value="Bact_Acetyltransf"/>
</dbReference>
<keyword evidence="5" id="KW-1185">Reference proteome</keyword>
<dbReference type="PROSITE" id="PS51186">
    <property type="entry name" value="GNAT"/>
    <property type="match status" value="2"/>
</dbReference>
<dbReference type="PANTHER" id="PTHR43877">
    <property type="entry name" value="AMINOALKYLPHOSPHONATE N-ACETYLTRANSFERASE-RELATED-RELATED"/>
    <property type="match status" value="1"/>
</dbReference>
<accession>A0A5B2WQ90</accession>
<dbReference type="GO" id="GO:0016747">
    <property type="term" value="F:acyltransferase activity, transferring groups other than amino-acyl groups"/>
    <property type="evidence" value="ECO:0007669"/>
    <property type="project" value="InterPro"/>
</dbReference>
<dbReference type="RefSeq" id="WP_149853927.1">
    <property type="nucleotide sequence ID" value="NZ_VUOB01000068.1"/>
</dbReference>
<proteinExistence type="predicted"/>